<name>A0A069D6J5_9BACE</name>
<sequence>MIKHLSQLESDTITEQAIVIPFDFSNKESVPEGKDLGDTIVIKPITVRTWFRIRPLILQIEKEDLEKIVVKKDEVNLDLADIMAKYDDLIVDIICLGIHNKKSNPPEWFRDVLIDNTTWEDMRILLNAIIYRIGFFPFYNSITTLRRVSPLKTETEIIAVRRNLMSWQESAKPDS</sequence>
<reference evidence="1 2" key="1">
    <citation type="journal article" date="2015" name="Microbes Environ.">
        <title>Distribution and evolution of nitrogen fixation genes in the phylum bacteroidetes.</title>
        <authorList>
            <person name="Inoue J."/>
            <person name="Oshima K."/>
            <person name="Suda W."/>
            <person name="Sakamoto M."/>
            <person name="Iino T."/>
            <person name="Noda S."/>
            <person name="Hongoh Y."/>
            <person name="Hattori M."/>
            <person name="Ohkuma M."/>
        </authorList>
    </citation>
    <scope>NUCLEOTIDE SEQUENCE [LARGE SCALE GENOMIC DNA]</scope>
    <source>
        <strain evidence="1 2">JCM 15093</strain>
    </source>
</reference>
<gene>
    <name evidence="1" type="ORF">JCM15093_3251</name>
</gene>
<accession>A0A069D6J5</accession>
<organism evidence="1 2">
    <name type="scientific">Bacteroides graminisolvens DSM 19988 = JCM 15093</name>
    <dbReference type="NCBI Taxonomy" id="1121097"/>
    <lineage>
        <taxon>Bacteria</taxon>
        <taxon>Pseudomonadati</taxon>
        <taxon>Bacteroidota</taxon>
        <taxon>Bacteroidia</taxon>
        <taxon>Bacteroidales</taxon>
        <taxon>Bacteroidaceae</taxon>
        <taxon>Bacteroides</taxon>
    </lineage>
</organism>
<proteinExistence type="predicted"/>
<evidence type="ECO:0000313" key="2">
    <source>
        <dbReference type="Proteomes" id="UP000027601"/>
    </source>
</evidence>
<comment type="caution">
    <text evidence="1">The sequence shown here is derived from an EMBL/GenBank/DDBJ whole genome shotgun (WGS) entry which is preliminary data.</text>
</comment>
<dbReference type="Proteomes" id="UP000027601">
    <property type="component" value="Unassembled WGS sequence"/>
</dbReference>
<dbReference type="RefSeq" id="WP_316929586.1">
    <property type="nucleotide sequence ID" value="NZ_ATZI01000010.1"/>
</dbReference>
<dbReference type="EMBL" id="BAJS01000033">
    <property type="protein sequence ID" value="GAK37960.1"/>
    <property type="molecule type" value="Genomic_DNA"/>
</dbReference>
<protein>
    <submittedName>
        <fullName evidence="1">Uncharacterized protein</fullName>
    </submittedName>
</protein>
<dbReference type="eggNOG" id="ENOG5033TUT">
    <property type="taxonomic scope" value="Bacteria"/>
</dbReference>
<keyword evidence="2" id="KW-1185">Reference proteome</keyword>
<dbReference type="AlphaFoldDB" id="A0A069D6J5"/>
<dbReference type="STRING" id="1121097.GCA_000428125_02353"/>
<evidence type="ECO:0000313" key="1">
    <source>
        <dbReference type="EMBL" id="GAK37960.1"/>
    </source>
</evidence>